<dbReference type="Gene3D" id="1.25.40.290">
    <property type="entry name" value="ARM repeat domains"/>
    <property type="match status" value="1"/>
</dbReference>
<sequence length="228" mass="27029">MDIVEKFRENANALQAEKKKAYLRNQFEFIGLSTPVRRNLQKDFLKEKVKEKLVDWDFIWEMWDLPEREFQYFAMDYLIKLKKSLTLADFPQIKKLAISKSWWESVDTLDELIGAVLLSVKNSEDLTELSKVKEVILLWSEDENFWVRRLAIDCQLGFKEKTDLELFDRVVKNNLAGSSFDSEFFINKSIGWALRDLSKSNPDWVRHFLEENRGKMAQLSLREASKYL</sequence>
<protein>
    <submittedName>
        <fullName evidence="1">DNA alkylation repair protein</fullName>
    </submittedName>
</protein>
<dbReference type="Gene3D" id="1.20.1660.10">
    <property type="entry name" value="Hypothetical protein (EF3068)"/>
    <property type="match status" value="1"/>
</dbReference>
<dbReference type="Proteomes" id="UP001595987">
    <property type="component" value="Unassembled WGS sequence"/>
</dbReference>
<dbReference type="EMBL" id="JBHSGD010000006">
    <property type="protein sequence ID" value="MFC4652886.1"/>
    <property type="molecule type" value="Genomic_DNA"/>
</dbReference>
<dbReference type="InterPro" id="IPR014825">
    <property type="entry name" value="DNA_alkylation"/>
</dbReference>
<dbReference type="RefSeq" id="WP_213536894.1">
    <property type="nucleotide sequence ID" value="NZ_BOVQ01000010.1"/>
</dbReference>
<dbReference type="SUPFAM" id="SSF48371">
    <property type="entry name" value="ARM repeat"/>
    <property type="match status" value="1"/>
</dbReference>
<dbReference type="CDD" id="cd07064">
    <property type="entry name" value="AlkD_like_1"/>
    <property type="match status" value="1"/>
</dbReference>
<comment type="caution">
    <text evidence="1">The sequence shown here is derived from an EMBL/GenBank/DDBJ whole genome shotgun (WGS) entry which is preliminary data.</text>
</comment>
<accession>A0ABV9JEF9</accession>
<evidence type="ECO:0000313" key="1">
    <source>
        <dbReference type="EMBL" id="MFC4652886.1"/>
    </source>
</evidence>
<reference evidence="2" key="1">
    <citation type="journal article" date="2019" name="Int. J. Syst. Evol. Microbiol.">
        <title>The Global Catalogue of Microorganisms (GCM) 10K type strain sequencing project: providing services to taxonomists for standard genome sequencing and annotation.</title>
        <authorList>
            <consortium name="The Broad Institute Genomics Platform"/>
            <consortium name="The Broad Institute Genome Sequencing Center for Infectious Disease"/>
            <person name="Wu L."/>
            <person name="Ma J."/>
        </authorList>
    </citation>
    <scope>NUCLEOTIDE SEQUENCE [LARGE SCALE GENOMIC DNA]</scope>
    <source>
        <strain evidence="2">CCUG 63287</strain>
    </source>
</reference>
<dbReference type="PANTHER" id="PTHR34070:SF1">
    <property type="entry name" value="DNA ALKYLATION REPAIR PROTEIN"/>
    <property type="match status" value="1"/>
</dbReference>
<gene>
    <name evidence="1" type="ORF">ACFO26_08175</name>
</gene>
<evidence type="ECO:0000313" key="2">
    <source>
        <dbReference type="Proteomes" id="UP001595987"/>
    </source>
</evidence>
<dbReference type="InterPro" id="IPR016024">
    <property type="entry name" value="ARM-type_fold"/>
</dbReference>
<proteinExistence type="predicted"/>
<name>A0ABV9JEF9_9LACT</name>
<organism evidence="1 2">
    <name type="scientific">Lactococcus nasutitermitis</name>
    <dbReference type="NCBI Taxonomy" id="1652957"/>
    <lineage>
        <taxon>Bacteria</taxon>
        <taxon>Bacillati</taxon>
        <taxon>Bacillota</taxon>
        <taxon>Bacilli</taxon>
        <taxon>Lactobacillales</taxon>
        <taxon>Streptococcaceae</taxon>
        <taxon>Lactococcus</taxon>
    </lineage>
</organism>
<dbReference type="Pfam" id="PF08713">
    <property type="entry name" value="DNA_alkylation"/>
    <property type="match status" value="1"/>
</dbReference>
<dbReference type="PANTHER" id="PTHR34070">
    <property type="entry name" value="ARMADILLO-TYPE FOLD"/>
    <property type="match status" value="1"/>
</dbReference>
<keyword evidence="2" id="KW-1185">Reference proteome</keyword>